<dbReference type="InterPro" id="IPR009057">
    <property type="entry name" value="Homeodomain-like_sf"/>
</dbReference>
<reference evidence="6 8" key="2">
    <citation type="submission" date="2019-03" db="EMBL/GenBank/DDBJ databases">
        <title>Genomic Encyclopedia of Archaeal and Bacterial Type Strains, Phase II (KMG-II): from individual species to whole genera.</title>
        <authorList>
            <person name="Goeker M."/>
        </authorList>
    </citation>
    <scope>NUCLEOTIDE SEQUENCE [LARGE SCALE GENOMIC DNA]</scope>
    <source>
        <strain evidence="6 8">DSM 15235</strain>
    </source>
</reference>
<dbReference type="PROSITE" id="PS01124">
    <property type="entry name" value="HTH_ARAC_FAMILY_2"/>
    <property type="match status" value="1"/>
</dbReference>
<evidence type="ECO:0000313" key="7">
    <source>
        <dbReference type="Proteomes" id="UP000269375"/>
    </source>
</evidence>
<dbReference type="Pfam" id="PF12833">
    <property type="entry name" value="HTH_18"/>
    <property type="match status" value="1"/>
</dbReference>
<name>A0A3N0VY28_9FLAO</name>
<evidence type="ECO:0000313" key="5">
    <source>
        <dbReference type="EMBL" id="ROH97722.1"/>
    </source>
</evidence>
<dbReference type="InterPro" id="IPR020449">
    <property type="entry name" value="Tscrpt_reg_AraC-type_HTH"/>
</dbReference>
<dbReference type="AlphaFoldDB" id="A0A3N0VY28"/>
<keyword evidence="2" id="KW-0238">DNA-binding</keyword>
<comment type="caution">
    <text evidence="5">The sequence shown here is derived from an EMBL/GenBank/DDBJ whole genome shotgun (WGS) entry which is preliminary data.</text>
</comment>
<dbReference type="GO" id="GO:0043565">
    <property type="term" value="F:sequence-specific DNA binding"/>
    <property type="evidence" value="ECO:0007669"/>
    <property type="project" value="InterPro"/>
</dbReference>
<dbReference type="InterPro" id="IPR018060">
    <property type="entry name" value="HTH_AraC"/>
</dbReference>
<dbReference type="PANTHER" id="PTHR43280">
    <property type="entry name" value="ARAC-FAMILY TRANSCRIPTIONAL REGULATOR"/>
    <property type="match status" value="1"/>
</dbReference>
<dbReference type="SMART" id="SM00342">
    <property type="entry name" value="HTH_ARAC"/>
    <property type="match status" value="1"/>
</dbReference>
<protein>
    <submittedName>
        <fullName evidence="5">AraC family transcriptional regulator</fullName>
    </submittedName>
    <submittedName>
        <fullName evidence="6">AraC-like DNA-binding protein</fullName>
    </submittedName>
</protein>
<evidence type="ECO:0000259" key="4">
    <source>
        <dbReference type="PROSITE" id="PS01124"/>
    </source>
</evidence>
<dbReference type="OrthoDB" id="2585681at2"/>
<dbReference type="Gene3D" id="1.10.10.60">
    <property type="entry name" value="Homeodomain-like"/>
    <property type="match status" value="1"/>
</dbReference>
<evidence type="ECO:0000256" key="2">
    <source>
        <dbReference type="ARBA" id="ARBA00023125"/>
    </source>
</evidence>
<proteinExistence type="predicted"/>
<keyword evidence="1" id="KW-0805">Transcription regulation</keyword>
<organism evidence="5 7">
    <name type="scientific">Chryseobacterium daecheongense</name>
    <dbReference type="NCBI Taxonomy" id="192389"/>
    <lineage>
        <taxon>Bacteria</taxon>
        <taxon>Pseudomonadati</taxon>
        <taxon>Bacteroidota</taxon>
        <taxon>Flavobacteriia</taxon>
        <taxon>Flavobacteriales</taxon>
        <taxon>Weeksellaceae</taxon>
        <taxon>Chryseobacterium group</taxon>
        <taxon>Chryseobacterium</taxon>
    </lineage>
</organism>
<evidence type="ECO:0000256" key="3">
    <source>
        <dbReference type="ARBA" id="ARBA00023163"/>
    </source>
</evidence>
<evidence type="ECO:0000256" key="1">
    <source>
        <dbReference type="ARBA" id="ARBA00023015"/>
    </source>
</evidence>
<evidence type="ECO:0000313" key="8">
    <source>
        <dbReference type="Proteomes" id="UP000295709"/>
    </source>
</evidence>
<dbReference type="PRINTS" id="PR00032">
    <property type="entry name" value="HTHARAC"/>
</dbReference>
<dbReference type="Proteomes" id="UP000269375">
    <property type="component" value="Unassembled WGS sequence"/>
</dbReference>
<gene>
    <name evidence="6" type="ORF">BCF50_2072</name>
    <name evidence="5" type="ORF">EGI05_10120</name>
</gene>
<dbReference type="EMBL" id="RJTX01000002">
    <property type="protein sequence ID" value="ROH97722.1"/>
    <property type="molecule type" value="Genomic_DNA"/>
</dbReference>
<dbReference type="EMBL" id="SOQW01000002">
    <property type="protein sequence ID" value="TDX93117.1"/>
    <property type="molecule type" value="Genomic_DNA"/>
</dbReference>
<feature type="domain" description="HTH araC/xylS-type" evidence="4">
    <location>
        <begin position="178"/>
        <end position="276"/>
    </location>
</feature>
<reference evidence="5 7" key="1">
    <citation type="submission" date="2018-11" db="EMBL/GenBank/DDBJ databases">
        <title>Proposal to divide the Flavobacteriaceae and reorganize its genera based on Amino Acid Identity values calculated from whole genome sequences.</title>
        <authorList>
            <person name="Nicholson A.C."/>
            <person name="Gulvik C.A."/>
            <person name="Whitney A.M."/>
            <person name="Humrighouse B.W."/>
            <person name="Bell M."/>
            <person name="Holmes B."/>
            <person name="Steigerwalt A."/>
            <person name="Villarma A."/>
            <person name="Sheth M."/>
            <person name="Batra D."/>
            <person name="Pryor J."/>
            <person name="Bernardet J.-F."/>
            <person name="Hugo C."/>
            <person name="Kampfer P."/>
            <person name="Newman J."/>
            <person name="Mcquiston J.R."/>
        </authorList>
    </citation>
    <scope>NUCLEOTIDE SEQUENCE [LARGE SCALE GENOMIC DNA]</scope>
    <source>
        <strain evidence="5 7">DSM 15235</strain>
    </source>
</reference>
<keyword evidence="8" id="KW-1185">Reference proteome</keyword>
<evidence type="ECO:0000313" key="6">
    <source>
        <dbReference type="EMBL" id="TDX93117.1"/>
    </source>
</evidence>
<dbReference type="PANTHER" id="PTHR43280:SF32">
    <property type="entry name" value="TRANSCRIPTIONAL REGULATORY PROTEIN"/>
    <property type="match status" value="1"/>
</dbReference>
<dbReference type="RefSeq" id="WP_123262938.1">
    <property type="nucleotide sequence ID" value="NZ_RJTX01000002.1"/>
</dbReference>
<dbReference type="GO" id="GO:0003700">
    <property type="term" value="F:DNA-binding transcription factor activity"/>
    <property type="evidence" value="ECO:0007669"/>
    <property type="project" value="InterPro"/>
</dbReference>
<dbReference type="SUPFAM" id="SSF46689">
    <property type="entry name" value="Homeodomain-like"/>
    <property type="match status" value="1"/>
</dbReference>
<sequence length="280" mass="32929">MQQKNNSAVLKSWDKKNIDVIYQGEISSSELNRFPDNSFTIIILDECKEGNCITDIDTYPLNSWQLFVHLPKRKYTWDLPLQASGRRLIINDSILETFSPTLKHTFSPHSTYEMIQSNEEAYEKFSMEFDAIRKEIHSEVVFPELINARVRLLALMINLWIEQMYGKSALSDHNNPAFRFHELVETHYKTQKGVAFYAEQLCITPNYLGVLCRKQYKISPLEFIRQRILLEAKKLLHSSNKSIKEIAFELGFNNFSHFSYFFRSQTGWTPKNYRITMEKS</sequence>
<keyword evidence="3" id="KW-0804">Transcription</keyword>
<accession>A0A3N0VY28</accession>
<dbReference type="Proteomes" id="UP000295709">
    <property type="component" value="Unassembled WGS sequence"/>
</dbReference>